<reference evidence="2" key="1">
    <citation type="submission" date="2024-03" db="EMBL/GenBank/DDBJ databases">
        <title>Deinococcus weizhi sp. nov., isolated from human skin.</title>
        <authorList>
            <person name="Wei Z."/>
            <person name="Tian F."/>
            <person name="Yang C."/>
            <person name="Xin L.T."/>
            <person name="Wen Z.J."/>
            <person name="Lan K.C."/>
            <person name="Yu L."/>
            <person name="Zhe W."/>
            <person name="Dan F.D."/>
            <person name="Jun W."/>
            <person name="Rui Z."/>
            <person name="Yong X.J."/>
            <person name="Ting Y."/>
            <person name="Wei X."/>
            <person name="Xu Z.G."/>
            <person name="Xin Z."/>
            <person name="Dong F.G."/>
            <person name="Ni X.M."/>
            <person name="Zheng M.G."/>
            <person name="Chun Y."/>
            <person name="Qian W.X."/>
        </authorList>
    </citation>
    <scope>NUCLEOTIDE SEQUENCE</scope>
    <source>
        <strain evidence="2">VB142</strain>
    </source>
</reference>
<evidence type="ECO:0000256" key="1">
    <source>
        <dbReference type="SAM" id="SignalP"/>
    </source>
</evidence>
<keyword evidence="1" id="KW-0732">Signal</keyword>
<feature type="signal peptide" evidence="1">
    <location>
        <begin position="1"/>
        <end position="21"/>
    </location>
</feature>
<sequence length="174" mass="18035">MKTTSLTLSLTALLLGAPALAQTTAPAPTTPAATTPAPVAPAPAQPVTWSAASLAQASYAVQEPVWQGNTNLVSAEQRSGILRALKNDAARALKRRYPAATIVTAGTPGAIKVTPVLTAPQALVPWAKLSLNLNFELPGGAAQNVSESFGLLTLWQQGPEAANFAYDQMVKRLP</sequence>
<gene>
    <name evidence="2" type="ORF">WDJ50_00835</name>
</gene>
<dbReference type="RefSeq" id="WP_339095869.1">
    <property type="nucleotide sequence ID" value="NZ_CP149782.1"/>
</dbReference>
<name>A0AAU6Q372_9DEIO</name>
<dbReference type="EMBL" id="CP149782">
    <property type="protein sequence ID" value="WYF44691.1"/>
    <property type="molecule type" value="Genomic_DNA"/>
</dbReference>
<protein>
    <submittedName>
        <fullName evidence="2">Uncharacterized protein</fullName>
    </submittedName>
</protein>
<accession>A0AAU6Q372</accession>
<dbReference type="AlphaFoldDB" id="A0AAU6Q372"/>
<feature type="chain" id="PRO_5043537266" evidence="1">
    <location>
        <begin position="22"/>
        <end position="174"/>
    </location>
</feature>
<proteinExistence type="predicted"/>
<evidence type="ECO:0000313" key="2">
    <source>
        <dbReference type="EMBL" id="WYF44691.1"/>
    </source>
</evidence>
<organism evidence="2">
    <name type="scientific">Deinococcus sp. VB142</name>
    <dbReference type="NCBI Taxonomy" id="3112952"/>
    <lineage>
        <taxon>Bacteria</taxon>
        <taxon>Thermotogati</taxon>
        <taxon>Deinococcota</taxon>
        <taxon>Deinococci</taxon>
        <taxon>Deinococcales</taxon>
        <taxon>Deinococcaceae</taxon>
        <taxon>Deinococcus</taxon>
    </lineage>
</organism>